<proteinExistence type="inferred from homology"/>
<dbReference type="GO" id="GO:0015297">
    <property type="term" value="F:antiporter activity"/>
    <property type="evidence" value="ECO:0007669"/>
    <property type="project" value="UniProtKB-KW"/>
</dbReference>
<keyword evidence="9 13" id="KW-1133">Transmembrane helix</keyword>
<evidence type="ECO:0000256" key="13">
    <source>
        <dbReference type="SAM" id="Phobius"/>
    </source>
</evidence>
<evidence type="ECO:0000313" key="15">
    <source>
        <dbReference type="EMBL" id="QQR31576.1"/>
    </source>
</evidence>
<dbReference type="NCBIfam" id="TIGR00797">
    <property type="entry name" value="matE"/>
    <property type="match status" value="1"/>
</dbReference>
<feature type="transmembrane region" description="Helical" evidence="13">
    <location>
        <begin position="294"/>
        <end position="314"/>
    </location>
</feature>
<feature type="transmembrane region" description="Helical" evidence="13">
    <location>
        <begin position="266"/>
        <end position="288"/>
    </location>
</feature>
<dbReference type="InterPro" id="IPR048279">
    <property type="entry name" value="MdtK-like"/>
</dbReference>
<evidence type="ECO:0000256" key="5">
    <source>
        <dbReference type="ARBA" id="ARBA00022448"/>
    </source>
</evidence>
<evidence type="ECO:0000256" key="7">
    <source>
        <dbReference type="ARBA" id="ARBA00022475"/>
    </source>
</evidence>
<keyword evidence="7" id="KW-1003">Cell membrane</keyword>
<accession>A0A1Z2XV22</accession>
<dbReference type="InterPro" id="IPR002528">
    <property type="entry name" value="MATE_fam"/>
</dbReference>
<protein>
    <recommendedName>
        <fullName evidence="4">Probable multidrug resistance protein NorM</fullName>
    </recommendedName>
    <alternativeName>
        <fullName evidence="12">Multidrug-efflux transporter</fullName>
    </alternativeName>
</protein>
<dbReference type="EMBL" id="CP021422">
    <property type="protein sequence ID" value="ASB42296.1"/>
    <property type="molecule type" value="Genomic_DNA"/>
</dbReference>
<evidence type="ECO:0000313" key="14">
    <source>
        <dbReference type="EMBL" id="ASB42296.1"/>
    </source>
</evidence>
<keyword evidence="5" id="KW-0813">Transport</keyword>
<comment type="similarity">
    <text evidence="3">Belongs to the multi antimicrobial extrusion (MATE) (TC 2.A.66.1) family.</text>
</comment>
<feature type="transmembrane region" description="Helical" evidence="13">
    <location>
        <begin position="371"/>
        <end position="393"/>
    </location>
</feature>
<evidence type="ECO:0000256" key="8">
    <source>
        <dbReference type="ARBA" id="ARBA00022692"/>
    </source>
</evidence>
<comment type="function">
    <text evidence="1">Multidrug efflux pump.</text>
</comment>
<comment type="subcellular location">
    <subcellularLocation>
        <location evidence="2">Cell membrane</location>
        <topology evidence="2">Multi-pass membrane protein</topology>
    </subcellularLocation>
</comment>
<dbReference type="Proteomes" id="UP000596035">
    <property type="component" value="Chromosome"/>
</dbReference>
<evidence type="ECO:0000256" key="2">
    <source>
        <dbReference type="ARBA" id="ARBA00004651"/>
    </source>
</evidence>
<reference evidence="14" key="1">
    <citation type="journal article" date="2017" name="Genome Announc.">
        <title>High-Quality Whole-Genome Sequences of the Oligo-Mouse-Microbiota Bacterial Community.</title>
        <authorList>
            <person name="Garzetti D."/>
            <person name="Brugiroux S."/>
            <person name="Bunk B."/>
            <person name="Pukall R."/>
            <person name="McCoy K.D."/>
            <person name="Macpherson A.J."/>
            <person name="Stecher B."/>
        </authorList>
    </citation>
    <scope>NUCLEOTIDE SEQUENCE</scope>
    <source>
        <strain evidence="14">KB18</strain>
    </source>
</reference>
<organism evidence="15 17">
    <name type="scientific">Acutalibacter muris</name>
    <dbReference type="NCBI Taxonomy" id="1796620"/>
    <lineage>
        <taxon>Bacteria</taxon>
        <taxon>Bacillati</taxon>
        <taxon>Bacillota</taxon>
        <taxon>Clostridia</taxon>
        <taxon>Eubacteriales</taxon>
        <taxon>Acutalibacteraceae</taxon>
        <taxon>Acutalibacter</taxon>
    </lineage>
</organism>
<name>A0A1Z2XV22_9FIRM</name>
<dbReference type="InterPro" id="IPR050222">
    <property type="entry name" value="MATE_MdtK"/>
</dbReference>
<evidence type="ECO:0000256" key="12">
    <source>
        <dbReference type="ARBA" id="ARBA00031636"/>
    </source>
</evidence>
<feature type="transmembrane region" description="Helical" evidence="13">
    <location>
        <begin position="12"/>
        <end position="34"/>
    </location>
</feature>
<dbReference type="KEGG" id="amur:ADH66_17530"/>
<evidence type="ECO:0000256" key="9">
    <source>
        <dbReference type="ARBA" id="ARBA00022989"/>
    </source>
</evidence>
<evidence type="ECO:0000256" key="1">
    <source>
        <dbReference type="ARBA" id="ARBA00003408"/>
    </source>
</evidence>
<keyword evidence="8 13" id="KW-0812">Transmembrane</keyword>
<dbReference type="GO" id="GO:0006811">
    <property type="term" value="P:monoatomic ion transport"/>
    <property type="evidence" value="ECO:0007669"/>
    <property type="project" value="UniProtKB-KW"/>
</dbReference>
<keyword evidence="10" id="KW-0406">Ion transport</keyword>
<reference evidence="16" key="2">
    <citation type="submission" date="2017-05" db="EMBL/GenBank/DDBJ databases">
        <title>Improved OligoMM genomes.</title>
        <authorList>
            <person name="Garzetti D."/>
        </authorList>
    </citation>
    <scope>NUCLEOTIDE SEQUENCE [LARGE SCALE GENOMIC DNA]</scope>
    <source>
        <strain evidence="16">KB18</strain>
    </source>
</reference>
<keyword evidence="16" id="KW-1185">Reference proteome</keyword>
<dbReference type="GO" id="GO:0005886">
    <property type="term" value="C:plasma membrane"/>
    <property type="evidence" value="ECO:0007669"/>
    <property type="project" value="UniProtKB-SubCell"/>
</dbReference>
<dbReference type="Proteomes" id="UP000196710">
    <property type="component" value="Chromosome"/>
</dbReference>
<dbReference type="PIRSF" id="PIRSF006603">
    <property type="entry name" value="DinF"/>
    <property type="match status" value="1"/>
</dbReference>
<dbReference type="RefSeq" id="WP_066538161.1">
    <property type="nucleotide sequence ID" value="NZ_CP021422.1"/>
</dbReference>
<evidence type="ECO:0000256" key="4">
    <source>
        <dbReference type="ARBA" id="ARBA00020268"/>
    </source>
</evidence>
<evidence type="ECO:0000256" key="11">
    <source>
        <dbReference type="ARBA" id="ARBA00023136"/>
    </source>
</evidence>
<evidence type="ECO:0000256" key="6">
    <source>
        <dbReference type="ARBA" id="ARBA00022449"/>
    </source>
</evidence>
<feature type="transmembrane region" description="Helical" evidence="13">
    <location>
        <begin position="98"/>
        <end position="124"/>
    </location>
</feature>
<feature type="transmembrane region" description="Helical" evidence="13">
    <location>
        <begin position="172"/>
        <end position="192"/>
    </location>
</feature>
<dbReference type="PANTHER" id="PTHR43298">
    <property type="entry name" value="MULTIDRUG RESISTANCE PROTEIN NORM-RELATED"/>
    <property type="match status" value="1"/>
</dbReference>
<feature type="transmembrane region" description="Helical" evidence="13">
    <location>
        <begin position="400"/>
        <end position="419"/>
    </location>
</feature>
<evidence type="ECO:0000313" key="17">
    <source>
        <dbReference type="Proteomes" id="UP000596035"/>
    </source>
</evidence>
<gene>
    <name evidence="14" type="ORF">ADH66_17530</name>
    <name evidence="15" type="ORF">I5Q82_07930</name>
</gene>
<dbReference type="Pfam" id="PF01554">
    <property type="entry name" value="MatE"/>
    <property type="match status" value="2"/>
</dbReference>
<feature type="transmembrane region" description="Helical" evidence="13">
    <location>
        <begin position="204"/>
        <end position="224"/>
    </location>
</feature>
<feature type="transmembrane region" description="Helical" evidence="13">
    <location>
        <begin position="54"/>
        <end position="77"/>
    </location>
</feature>
<dbReference type="EMBL" id="CP065321">
    <property type="protein sequence ID" value="QQR31576.1"/>
    <property type="molecule type" value="Genomic_DNA"/>
</dbReference>
<reference evidence="15 17" key="3">
    <citation type="submission" date="2020-11" db="EMBL/GenBank/DDBJ databases">
        <title>Closed and high quality bacterial genomes of the OMM12 community.</title>
        <authorList>
            <person name="Marbouty M."/>
            <person name="Lamy-Besnier Q."/>
            <person name="Debarbieux L."/>
            <person name="Koszul R."/>
        </authorList>
    </citation>
    <scope>NUCLEOTIDE SEQUENCE [LARGE SCALE GENOMIC DNA]</scope>
    <source>
        <strain evidence="15 17">KB18</strain>
    </source>
</reference>
<feature type="transmembrane region" description="Helical" evidence="13">
    <location>
        <begin position="431"/>
        <end position="452"/>
    </location>
</feature>
<feature type="transmembrane region" description="Helical" evidence="13">
    <location>
        <begin position="335"/>
        <end position="359"/>
    </location>
</feature>
<evidence type="ECO:0000256" key="10">
    <source>
        <dbReference type="ARBA" id="ARBA00023065"/>
    </source>
</evidence>
<dbReference type="PANTHER" id="PTHR43298:SF2">
    <property type="entry name" value="FMN_FAD EXPORTER YEEO-RELATED"/>
    <property type="match status" value="1"/>
</dbReference>
<keyword evidence="11 13" id="KW-0472">Membrane</keyword>
<keyword evidence="6" id="KW-0050">Antiport</keyword>
<evidence type="ECO:0000256" key="3">
    <source>
        <dbReference type="ARBA" id="ARBA00010199"/>
    </source>
</evidence>
<dbReference type="AlphaFoldDB" id="A0A1Z2XV22"/>
<feature type="transmembrane region" description="Helical" evidence="13">
    <location>
        <begin position="144"/>
        <end position="165"/>
    </location>
</feature>
<evidence type="ECO:0000313" key="16">
    <source>
        <dbReference type="Proteomes" id="UP000196710"/>
    </source>
</evidence>
<dbReference type="GO" id="GO:0042910">
    <property type="term" value="F:xenobiotic transmembrane transporter activity"/>
    <property type="evidence" value="ECO:0007669"/>
    <property type="project" value="InterPro"/>
</dbReference>
<sequence length="464" mass="50483">MQFIKKFIGTKAFYLSVIVLLVPMVIQQGITQFVNLLDNVMVGRLGTEPMSGVAIVNQIIFIFNLTIFGGMSGASIFGAQYYGKGDLEGLRHTLRFRLIFAFAIGVLGILALIFFGESFFMLFLNGEANTPEETAATLAHAQNYMRIMLWGLLPFAVSNCFASVLKDTGETFIPMVASVISIAVNLVLNYLLIFGSFGFPKMGVAGAALATVIARYIEMGYLIMETLRHKKKFPFVQGAFRSLRVPLPLVRRIVITGTPLMLNESLWSMGISMISACYATRGLAAVAASNINSTAFNLFSMLLMSMGNAVAIMCGQQLGANDIEGAKDTVRKLTAFGVAMNVVMGLLLISSSGVIPMIYNTEENVRQLAAQMLIISGAFLPLGALTNCSYFAIRSGGRTFITFLFDCAYTWVVCLPVAFLLSRFTTLSLPWLFLLVQCVDSGLKAVISVIMLKSGIWAKNVVNA</sequence>